<dbReference type="AlphaFoldDB" id="A0A212JCK7"/>
<organism evidence="2">
    <name type="scientific">uncultured Eubacteriales bacterium</name>
    <dbReference type="NCBI Taxonomy" id="172733"/>
    <lineage>
        <taxon>Bacteria</taxon>
        <taxon>Bacillati</taxon>
        <taxon>Bacillota</taxon>
        <taxon>Clostridia</taxon>
        <taxon>Eubacteriales</taxon>
        <taxon>environmental samples</taxon>
    </lineage>
</organism>
<dbReference type="PANTHER" id="PTHR47738:SF3">
    <property type="entry name" value="PHOSPHOTRANSFERASE SYSTEM MANNITOL_FRUCTOSE-SPECIFIC IIA DOMAIN CONTAINING PROTEIN"/>
    <property type="match status" value="1"/>
</dbReference>
<dbReference type="SUPFAM" id="SSF55804">
    <property type="entry name" value="Phoshotransferase/anion transport protein"/>
    <property type="match status" value="1"/>
</dbReference>
<protein>
    <submittedName>
        <fullName evidence="2">Putative Phosphoenolpyruvate-dependent sugar phosphotransferase system, EIIA 2</fullName>
    </submittedName>
</protein>
<name>A0A212JCK7_9FIRM</name>
<dbReference type="InterPro" id="IPR016152">
    <property type="entry name" value="PTrfase/Anion_transptr"/>
</dbReference>
<evidence type="ECO:0000313" key="2">
    <source>
        <dbReference type="EMBL" id="SBV97148.1"/>
    </source>
</evidence>
<dbReference type="GO" id="GO:0016740">
    <property type="term" value="F:transferase activity"/>
    <property type="evidence" value="ECO:0007669"/>
    <property type="project" value="UniProtKB-KW"/>
</dbReference>
<dbReference type="InterPro" id="IPR002178">
    <property type="entry name" value="PTS_EIIA_type-2_dom"/>
</dbReference>
<dbReference type="PANTHER" id="PTHR47738">
    <property type="entry name" value="PTS SYSTEM FRUCTOSE-LIKE EIIA COMPONENT-RELATED"/>
    <property type="match status" value="1"/>
</dbReference>
<keyword evidence="2" id="KW-0670">Pyruvate</keyword>
<sequence length="154" mass="17182">MEFVFISDKADNWEDAIVKTSRALFDAGFVTEEFGSQCIKREREYPTGLGTQIPIAIPHTDSAFVHTSAICVLALESQVPFINMEDSESEVPVEYVLNLAIKDGKNQVTILNKVLQVFNREGLPEQLERKGNGYLKELIMQAFVNAPTTAKEAD</sequence>
<reference evidence="2" key="1">
    <citation type="submission" date="2016-04" db="EMBL/GenBank/DDBJ databases">
        <authorList>
            <person name="Evans L.H."/>
            <person name="Alamgir A."/>
            <person name="Owens N."/>
            <person name="Weber N.D."/>
            <person name="Virtaneva K."/>
            <person name="Barbian K."/>
            <person name="Babar A."/>
            <person name="Rosenke K."/>
        </authorList>
    </citation>
    <scope>NUCLEOTIDE SEQUENCE</scope>
    <source>
        <strain evidence="2">86</strain>
    </source>
</reference>
<dbReference type="CDD" id="cd00211">
    <property type="entry name" value="PTS_IIA_fru"/>
    <property type="match status" value="1"/>
</dbReference>
<evidence type="ECO:0000259" key="1">
    <source>
        <dbReference type="PROSITE" id="PS51094"/>
    </source>
</evidence>
<gene>
    <name evidence="2" type="ORF">KL86CLO1_10872</name>
</gene>
<proteinExistence type="predicted"/>
<accession>A0A212JCK7</accession>
<dbReference type="Gene3D" id="3.40.930.10">
    <property type="entry name" value="Mannitol-specific EII, Chain A"/>
    <property type="match status" value="1"/>
</dbReference>
<dbReference type="PROSITE" id="PS51094">
    <property type="entry name" value="PTS_EIIA_TYPE_2"/>
    <property type="match status" value="1"/>
</dbReference>
<dbReference type="EMBL" id="FLUN01000001">
    <property type="protein sequence ID" value="SBV97148.1"/>
    <property type="molecule type" value="Genomic_DNA"/>
</dbReference>
<dbReference type="Pfam" id="PF00359">
    <property type="entry name" value="PTS_EIIA_2"/>
    <property type="match status" value="1"/>
</dbReference>
<keyword evidence="2" id="KW-0808">Transferase</keyword>
<dbReference type="InterPro" id="IPR051541">
    <property type="entry name" value="PTS_SugarTrans_NitroReg"/>
</dbReference>
<feature type="domain" description="PTS EIIA type-2" evidence="1">
    <location>
        <begin position="1"/>
        <end position="142"/>
    </location>
</feature>